<name>A0A2P8CWS2_9ACTN</name>
<protein>
    <submittedName>
        <fullName evidence="2">Phenylacetate-CoA ligase</fullName>
    </submittedName>
</protein>
<evidence type="ECO:0000313" key="2">
    <source>
        <dbReference type="EMBL" id="PSK89433.1"/>
    </source>
</evidence>
<dbReference type="PANTHER" id="PTHR43845">
    <property type="entry name" value="BLR5969 PROTEIN"/>
    <property type="match status" value="1"/>
</dbReference>
<feature type="domain" description="AMP-dependent synthetase/ligase" evidence="1">
    <location>
        <begin position="118"/>
        <end position="246"/>
    </location>
</feature>
<dbReference type="AlphaFoldDB" id="A0A2P8CWS2"/>
<evidence type="ECO:0000259" key="1">
    <source>
        <dbReference type="Pfam" id="PF00501"/>
    </source>
</evidence>
<comment type="caution">
    <text evidence="2">The sequence shown here is derived from an EMBL/GenBank/DDBJ whole genome shotgun (WGS) entry which is preliminary data.</text>
</comment>
<dbReference type="Proteomes" id="UP000240542">
    <property type="component" value="Unassembled WGS sequence"/>
</dbReference>
<sequence length="445" mass="47817">MSHDFPKLGDWSEFDGLRELWSDRLPGAVRRARESDFYRRRFGGEDPKAALDALCGLGVTTKADLRASHPFGMLAVPRREVVAYHQSSGTSVGRATGSFHTEADWDEMLDRFGRGGAALTAEDTVLVRVPYAMVTIAHQVHAAARAAGAMVVPADARSTAMTVRRVLGLLRDLEVTVAAALPTEPLLWAACARLLGESPRSYAPALRTLVATGEPLSSARRRRIEELWGCSVTLSYGNSECGSNLAGECPEGTLHLWADRYLPEVLDPETGLTAWEGRGRLVLTTLFRQAMPLIRYDTGDTVDLRYTACPCGWALPSVRVLGRWEQGVEIAGRRVFASEVEDVVFALPGELGVLFWRAVADRGRLRVEAEADARAAADVAAELGRGLERAFGPVADAVAVPAGTLVPLDELSRTSHIAKPRYLSAAADTEDSGLAYPAPAGAGGG</sequence>
<gene>
    <name evidence="2" type="ORF">CLV63_12669</name>
</gene>
<dbReference type="InterPro" id="IPR042099">
    <property type="entry name" value="ANL_N_sf"/>
</dbReference>
<dbReference type="Pfam" id="PF00501">
    <property type="entry name" value="AMP-binding"/>
    <property type="match status" value="1"/>
</dbReference>
<keyword evidence="2" id="KW-0436">Ligase</keyword>
<dbReference type="SUPFAM" id="SSF56801">
    <property type="entry name" value="Acetyl-CoA synthetase-like"/>
    <property type="match status" value="1"/>
</dbReference>
<accession>A0A2P8CWS2</accession>
<organism evidence="2 3">
    <name type="scientific">Murinocardiopsis flavida</name>
    <dbReference type="NCBI Taxonomy" id="645275"/>
    <lineage>
        <taxon>Bacteria</taxon>
        <taxon>Bacillati</taxon>
        <taxon>Actinomycetota</taxon>
        <taxon>Actinomycetes</taxon>
        <taxon>Streptosporangiales</taxon>
        <taxon>Nocardiopsidaceae</taxon>
        <taxon>Murinocardiopsis</taxon>
    </lineage>
</organism>
<dbReference type="GO" id="GO:0016874">
    <property type="term" value="F:ligase activity"/>
    <property type="evidence" value="ECO:0007669"/>
    <property type="project" value="UniProtKB-KW"/>
</dbReference>
<dbReference type="EMBL" id="PYGA01000026">
    <property type="protein sequence ID" value="PSK89433.1"/>
    <property type="molecule type" value="Genomic_DNA"/>
</dbReference>
<evidence type="ECO:0000313" key="3">
    <source>
        <dbReference type="Proteomes" id="UP000240542"/>
    </source>
</evidence>
<dbReference type="OrthoDB" id="580775at2"/>
<proteinExistence type="predicted"/>
<dbReference type="Gene3D" id="3.40.50.12780">
    <property type="entry name" value="N-terminal domain of ligase-like"/>
    <property type="match status" value="1"/>
</dbReference>
<dbReference type="PANTHER" id="PTHR43845:SF1">
    <property type="entry name" value="BLR5969 PROTEIN"/>
    <property type="match status" value="1"/>
</dbReference>
<reference evidence="2 3" key="1">
    <citation type="submission" date="2018-03" db="EMBL/GenBank/DDBJ databases">
        <title>Genomic Encyclopedia of Archaeal and Bacterial Type Strains, Phase II (KMG-II): from individual species to whole genera.</title>
        <authorList>
            <person name="Goeker M."/>
        </authorList>
    </citation>
    <scope>NUCLEOTIDE SEQUENCE [LARGE SCALE GENOMIC DNA]</scope>
    <source>
        <strain evidence="2 3">DSM 45312</strain>
    </source>
</reference>
<keyword evidence="3" id="KW-1185">Reference proteome</keyword>
<dbReference type="InterPro" id="IPR000873">
    <property type="entry name" value="AMP-dep_synth/lig_dom"/>
</dbReference>